<dbReference type="GeneID" id="54410575"/>
<keyword evidence="1" id="KW-0472">Membrane</keyword>
<dbReference type="RefSeq" id="XP_033527137.1">
    <property type="nucleotide sequence ID" value="XM_033670143.1"/>
</dbReference>
<keyword evidence="1" id="KW-1133">Transmembrane helix</keyword>
<evidence type="ECO:0000313" key="3">
    <source>
        <dbReference type="Proteomes" id="UP000799771"/>
    </source>
</evidence>
<proteinExistence type="predicted"/>
<keyword evidence="3" id="KW-1185">Reference proteome</keyword>
<sequence>MSVDLDPKYIYRGVWRNVDRGAIMGKTLTTDSQTGALLVAILAVLITLGTAHLWHLVSFVVYQIRADGRPRDGMFRQQQALLRTLPSPSTIMADTVKLWWAWRRHTKNPFLRNLVLFSLALLTTAGTISASIFSSFIVDSSDLVVLVDSPFCGAPLTDRLAGGAGYMNAVLSAGIKLGPQCQKVFDNVNNTMPKACGAFYKHAIGMEGNTTFGPCPFAKDMCTPEAPEEAVHMDSRLLDANKDFGMNLPADSRVQFRRRSTCSVLSLKGRTKIHNVSDHFMEFGRTELMPGEQAISMNYGAVGERNFTTMTSLLRTNVTFTFDQGGLRYFANSGLPVPNEIDLIPELRRNDGDTILKTIGLNGLRYVFPVDDPLFSAHKPYTGILALSDTGEVRNITTYSHDDPLKAIGCLQQYQFCHARPSKKDFCTDLIPLPANATAGDFPYANKLQQTVIQLFLNTSYYFDSSNPTNDFAVRSMALPPSKSIVPYVDDGMWYLQLLGWERSIWATIQIAVMDWAIGPNVREGHTGNWTRPSTAAEKQLCKMQRMRVSGHVVNINVFALAFIIAFSSLITIVDIMILKFLVYLSRFRRALAPRIDRWIQDGIWQLQRRAYEGEGYRNWVNLEEEIPLTKQEQKLKDLPILWLPGKSPEVGLGAAFASTDSLASQHTLPMVRVRDEESTGTAKKRGVGWLRFFRR</sequence>
<dbReference type="Proteomes" id="UP000799771">
    <property type="component" value="Unassembled WGS sequence"/>
</dbReference>
<accession>A0A6A6ALS0</accession>
<gene>
    <name evidence="2" type="ORF">P153DRAFT_382375</name>
</gene>
<dbReference type="EMBL" id="ML977500">
    <property type="protein sequence ID" value="KAF2132750.1"/>
    <property type="molecule type" value="Genomic_DNA"/>
</dbReference>
<name>A0A6A6ALS0_9PLEO</name>
<dbReference type="AlphaFoldDB" id="A0A6A6ALS0"/>
<feature type="transmembrane region" description="Helical" evidence="1">
    <location>
        <begin position="114"/>
        <end position="138"/>
    </location>
</feature>
<keyword evidence="1" id="KW-0812">Transmembrane</keyword>
<protein>
    <submittedName>
        <fullName evidence="2">Uncharacterized protein</fullName>
    </submittedName>
</protein>
<reference evidence="2" key="1">
    <citation type="journal article" date="2020" name="Stud. Mycol.">
        <title>101 Dothideomycetes genomes: a test case for predicting lifestyles and emergence of pathogens.</title>
        <authorList>
            <person name="Haridas S."/>
            <person name="Albert R."/>
            <person name="Binder M."/>
            <person name="Bloem J."/>
            <person name="Labutti K."/>
            <person name="Salamov A."/>
            <person name="Andreopoulos B."/>
            <person name="Baker S."/>
            <person name="Barry K."/>
            <person name="Bills G."/>
            <person name="Bluhm B."/>
            <person name="Cannon C."/>
            <person name="Castanera R."/>
            <person name="Culley D."/>
            <person name="Daum C."/>
            <person name="Ezra D."/>
            <person name="Gonzalez J."/>
            <person name="Henrissat B."/>
            <person name="Kuo A."/>
            <person name="Liang C."/>
            <person name="Lipzen A."/>
            <person name="Lutzoni F."/>
            <person name="Magnuson J."/>
            <person name="Mondo S."/>
            <person name="Nolan M."/>
            <person name="Ohm R."/>
            <person name="Pangilinan J."/>
            <person name="Park H.-J."/>
            <person name="Ramirez L."/>
            <person name="Alfaro M."/>
            <person name="Sun H."/>
            <person name="Tritt A."/>
            <person name="Yoshinaga Y."/>
            <person name="Zwiers L.-H."/>
            <person name="Turgeon B."/>
            <person name="Goodwin S."/>
            <person name="Spatafora J."/>
            <person name="Crous P."/>
            <person name="Grigoriev I."/>
        </authorList>
    </citation>
    <scope>NUCLEOTIDE SEQUENCE</scope>
    <source>
        <strain evidence="2">CBS 119687</strain>
    </source>
</reference>
<feature type="transmembrane region" description="Helical" evidence="1">
    <location>
        <begin position="558"/>
        <end position="585"/>
    </location>
</feature>
<evidence type="ECO:0000256" key="1">
    <source>
        <dbReference type="SAM" id="Phobius"/>
    </source>
</evidence>
<feature type="transmembrane region" description="Helical" evidence="1">
    <location>
        <begin position="36"/>
        <end position="62"/>
    </location>
</feature>
<organism evidence="2 3">
    <name type="scientific">Dothidotthia symphoricarpi CBS 119687</name>
    <dbReference type="NCBI Taxonomy" id="1392245"/>
    <lineage>
        <taxon>Eukaryota</taxon>
        <taxon>Fungi</taxon>
        <taxon>Dikarya</taxon>
        <taxon>Ascomycota</taxon>
        <taxon>Pezizomycotina</taxon>
        <taxon>Dothideomycetes</taxon>
        <taxon>Pleosporomycetidae</taxon>
        <taxon>Pleosporales</taxon>
        <taxon>Dothidotthiaceae</taxon>
        <taxon>Dothidotthia</taxon>
    </lineage>
</organism>
<dbReference type="OrthoDB" id="3540210at2759"/>
<evidence type="ECO:0000313" key="2">
    <source>
        <dbReference type="EMBL" id="KAF2132750.1"/>
    </source>
</evidence>